<evidence type="ECO:0000256" key="7">
    <source>
        <dbReference type="ARBA" id="ARBA00022741"/>
    </source>
</evidence>
<comment type="subcellular location">
    <subcellularLocation>
        <location evidence="2">Membrane</location>
    </subcellularLocation>
</comment>
<evidence type="ECO:0000256" key="2">
    <source>
        <dbReference type="ARBA" id="ARBA00004370"/>
    </source>
</evidence>
<keyword evidence="13 17" id="KW-0456">Lyase</keyword>
<dbReference type="eggNOG" id="COG2114">
    <property type="taxonomic scope" value="Bacteria"/>
</dbReference>
<evidence type="ECO:0000256" key="18">
    <source>
        <dbReference type="SAM" id="Phobius"/>
    </source>
</evidence>
<gene>
    <name evidence="20" type="ORF">C943_02799</name>
</gene>
<evidence type="ECO:0000256" key="14">
    <source>
        <dbReference type="ARBA" id="ARBA00032597"/>
    </source>
</evidence>
<keyword evidence="12 18" id="KW-0472">Membrane</keyword>
<evidence type="ECO:0000313" key="20">
    <source>
        <dbReference type="EMBL" id="EMS30922.1"/>
    </source>
</evidence>
<evidence type="ECO:0000256" key="13">
    <source>
        <dbReference type="ARBA" id="ARBA00023239"/>
    </source>
</evidence>
<dbReference type="Pfam" id="PF00211">
    <property type="entry name" value="Guanylate_cyc"/>
    <property type="match status" value="1"/>
</dbReference>
<dbReference type="SMART" id="SM00044">
    <property type="entry name" value="CYCc"/>
    <property type="match status" value="1"/>
</dbReference>
<dbReference type="Gene3D" id="2.130.10.10">
    <property type="entry name" value="YVTN repeat-like/Quinoprotein amine dehydrogenase"/>
    <property type="match status" value="6"/>
</dbReference>
<feature type="domain" description="Guanylate cyclase" evidence="19">
    <location>
        <begin position="956"/>
        <end position="1087"/>
    </location>
</feature>
<dbReference type="GO" id="GO:0046872">
    <property type="term" value="F:metal ion binding"/>
    <property type="evidence" value="ECO:0007669"/>
    <property type="project" value="UniProtKB-KW"/>
</dbReference>
<evidence type="ECO:0000256" key="9">
    <source>
        <dbReference type="ARBA" id="ARBA00022842"/>
    </source>
</evidence>
<dbReference type="Gene3D" id="3.30.70.1230">
    <property type="entry name" value="Nucleotide cyclase"/>
    <property type="match status" value="1"/>
</dbReference>
<dbReference type="EMBL" id="AMZY02000027">
    <property type="protein sequence ID" value="EMS30922.1"/>
    <property type="molecule type" value="Genomic_DNA"/>
</dbReference>
<keyword evidence="5 18" id="KW-0812">Transmembrane</keyword>
<evidence type="ECO:0000256" key="8">
    <source>
        <dbReference type="ARBA" id="ARBA00022840"/>
    </source>
</evidence>
<dbReference type="PROSITE" id="PS00452">
    <property type="entry name" value="GUANYLATE_CYCLASE_1"/>
    <property type="match status" value="1"/>
</dbReference>
<protein>
    <recommendedName>
        <fullName evidence="4">Adenylate cyclase</fullName>
        <ecNumber evidence="3">4.6.1.1</ecNumber>
    </recommendedName>
    <alternativeName>
        <fullName evidence="14">ATP pyrophosphate-lyase</fullName>
    </alternativeName>
    <alternativeName>
        <fullName evidence="15">Adenylyl cyclase</fullName>
    </alternativeName>
</protein>
<evidence type="ECO:0000256" key="16">
    <source>
        <dbReference type="ARBA" id="ARBA00064436"/>
    </source>
</evidence>
<dbReference type="eggNOG" id="COG3292">
    <property type="taxonomic scope" value="Bacteria"/>
</dbReference>
<comment type="similarity">
    <text evidence="17">Belongs to the adenylyl cyclase class-4/guanylyl cyclase family.</text>
</comment>
<dbReference type="InterPro" id="IPR029787">
    <property type="entry name" value="Nucleotide_cyclase"/>
</dbReference>
<dbReference type="Pfam" id="PF07495">
    <property type="entry name" value="Y_Y_Y"/>
    <property type="match status" value="1"/>
</dbReference>
<evidence type="ECO:0000256" key="1">
    <source>
        <dbReference type="ARBA" id="ARBA00001593"/>
    </source>
</evidence>
<evidence type="ECO:0000313" key="21">
    <source>
        <dbReference type="Proteomes" id="UP000010953"/>
    </source>
</evidence>
<evidence type="ECO:0000256" key="3">
    <source>
        <dbReference type="ARBA" id="ARBA00012201"/>
    </source>
</evidence>
<keyword evidence="8" id="KW-0067">ATP-binding</keyword>
<evidence type="ECO:0000256" key="17">
    <source>
        <dbReference type="RuleBase" id="RU000405"/>
    </source>
</evidence>
<dbReference type="InterPro" id="IPR011110">
    <property type="entry name" value="Reg_prop"/>
</dbReference>
<dbReference type="EC" id="4.6.1.1" evidence="3"/>
<dbReference type="GO" id="GO:0006171">
    <property type="term" value="P:cAMP biosynthetic process"/>
    <property type="evidence" value="ECO:0007669"/>
    <property type="project" value="UniProtKB-KW"/>
</dbReference>
<accession>M7XQV6</accession>
<dbReference type="SUPFAM" id="SSF55073">
    <property type="entry name" value="Nucleotide cyclase"/>
    <property type="match status" value="1"/>
</dbReference>
<dbReference type="PANTHER" id="PTHR11920">
    <property type="entry name" value="GUANYLYL CYCLASE"/>
    <property type="match status" value="1"/>
</dbReference>
<proteinExistence type="inferred from homology"/>
<dbReference type="Pfam" id="PF07494">
    <property type="entry name" value="Reg_prop"/>
    <property type="match status" value="7"/>
</dbReference>
<organism evidence="20 21">
    <name type="scientific">Mariniradius saccharolyticus AK6</name>
    <dbReference type="NCBI Taxonomy" id="1239962"/>
    <lineage>
        <taxon>Bacteria</taxon>
        <taxon>Pseudomonadati</taxon>
        <taxon>Bacteroidota</taxon>
        <taxon>Cytophagia</taxon>
        <taxon>Cytophagales</taxon>
        <taxon>Cyclobacteriaceae</taxon>
        <taxon>Mariniradius</taxon>
    </lineage>
</organism>
<comment type="catalytic activity">
    <reaction evidence="1">
        <text>ATP = 3',5'-cyclic AMP + diphosphate</text>
        <dbReference type="Rhea" id="RHEA:15389"/>
        <dbReference type="ChEBI" id="CHEBI:30616"/>
        <dbReference type="ChEBI" id="CHEBI:33019"/>
        <dbReference type="ChEBI" id="CHEBI:58165"/>
        <dbReference type="EC" id="4.6.1.1"/>
    </reaction>
</comment>
<dbReference type="InterPro" id="IPR011123">
    <property type="entry name" value="Y_Y_Y"/>
</dbReference>
<dbReference type="PANTHER" id="PTHR11920:SF335">
    <property type="entry name" value="GUANYLATE CYCLASE"/>
    <property type="match status" value="1"/>
</dbReference>
<keyword evidence="21" id="KW-1185">Reference proteome</keyword>
<dbReference type="FunFam" id="3.30.70.1230:FF:000033">
    <property type="entry name" value="Adenylate cyclase"/>
    <property type="match status" value="1"/>
</dbReference>
<keyword evidence="10 18" id="KW-1133">Transmembrane helix</keyword>
<sequence>MVDLPDSLQPKTIWLSQYQAPRIIPVPKRKGEYVYSRINIAGENQVIEVEPPQVYQFEVLKNEDGEVVKNKEGKPYVIGKGGKSQFTSFTSEDGLTADAIISMLIDRRGELWIGTYGGGVSKFDGRKFTNYKTDHGLPNEVISKIFEDREGNLWFASNNGGVSKFDGKRFSKLRSFEGMPSNIVWSIDEDDNGNMWFGTYDAGITKYDGQTFSNLNSDDGLAGDFILGTERDNLGNMWFGGVGGVTKISDDKLTNFSIDDGLPSNAVLSIFQKKDSSLWFGTAEGLATYDGSTFQNFNVADGLADNAVWNIKEDGNGHLWLATFFGLSHFDGTKFTSYTKAAGLLENGTRDVSIGKDGTVWVGTEEAGLSKFSGEAFTNFTKEHGLKNTAVINDIFQDRDGNIWFASLMGLHKHDGFGFTMYSRNHGGLLENSIECSYQDNNGYLWFVGAKGMTKFDGKSFIHYGLAQGLPDEKVVDILQDKDGIFWLAFETGIAQFDGKSLTQYNADNGLSVDIKEIFIDSFGNFWIISAYGLTLFENGVFVHYGREQGLEGIVTDILQDEKGNLWLGTYRGIAFVDSKQLGALSTNLEKKLDFKIIDQSHGLVDRYAYQLLFLPEGKLAVGSPRGIQIFDVPDLGSDGFSKVSSSEWYHTSTGFPVKDINPIGKTTMFLDRDGIIWAATESGNTGLVRFDYKKVNKNKTTPQLRLKDIRLNEAPVSWQTIIDYPLVIEPKDTANTVPAHVEEMLKYGKKLNDSERDSLASHFKGVTLAEVSPFDLIPQELVLPYRFNRVTFEFGTDELTNPDLIEYQYFLEDYDKDWSPVTKESKVTFGNIREGSYTFQIRARFTGVSEEGADAWTAPLEFTFKVLPPWYRTWWAYLGYALIFFAIFRYYIKQREWALRKRQEELEETVSIRTAELRAEKKKSDDLLLNILPEEVAEELKAKGNADAQLIDEVTVLFTDFKGFTQLSEKLSPKELVAEINECFSAFDLIMEKYGIEKIKTIGDAYMAAGGLPTPNQTHAIDVVKAALDIQEFMKKHKEVREARGDLFFEIRIGIHTGPVVAGIVGVKKFQYDIWGDTVNTASRMESSGEIGKVNISGTTYELVKDRTECFYRGKISAKGKGDIDMYFVEGVD</sequence>
<evidence type="ECO:0000256" key="10">
    <source>
        <dbReference type="ARBA" id="ARBA00022989"/>
    </source>
</evidence>
<dbReference type="Gene3D" id="6.10.250.780">
    <property type="match status" value="1"/>
</dbReference>
<dbReference type="Proteomes" id="UP000010953">
    <property type="component" value="Unassembled WGS sequence"/>
</dbReference>
<reference evidence="20" key="1">
    <citation type="submission" date="2013-01" db="EMBL/GenBank/DDBJ databases">
        <title>Genome assembly of Mariniradius saccharolyticus AK6.</title>
        <authorList>
            <person name="Vaidya B."/>
            <person name="Khatri I."/>
            <person name="Tanuku N.R.S."/>
            <person name="Subramanian S."/>
            <person name="Pinnaka A."/>
        </authorList>
    </citation>
    <scope>NUCLEOTIDE SEQUENCE [LARGE SCALE GENOMIC DNA]</scope>
    <source>
        <strain evidence="20">AK6</strain>
    </source>
</reference>
<evidence type="ECO:0000256" key="15">
    <source>
        <dbReference type="ARBA" id="ARBA00032637"/>
    </source>
</evidence>
<keyword evidence="7" id="KW-0547">Nucleotide-binding</keyword>
<dbReference type="InParanoid" id="M7XQV6"/>
<comment type="subunit">
    <text evidence="16">Homodimer. Can also exist as monomer.</text>
</comment>
<keyword evidence="6" id="KW-0479">Metal-binding</keyword>
<name>M7XQV6_9BACT</name>
<evidence type="ECO:0000256" key="5">
    <source>
        <dbReference type="ARBA" id="ARBA00022692"/>
    </source>
</evidence>
<dbReference type="CDD" id="cd07302">
    <property type="entry name" value="CHD"/>
    <property type="match status" value="1"/>
</dbReference>
<evidence type="ECO:0000256" key="12">
    <source>
        <dbReference type="ARBA" id="ARBA00023136"/>
    </source>
</evidence>
<keyword evidence="9" id="KW-0460">Magnesium</keyword>
<evidence type="ECO:0000259" key="19">
    <source>
        <dbReference type="PROSITE" id="PS50125"/>
    </source>
</evidence>
<evidence type="ECO:0000256" key="4">
    <source>
        <dbReference type="ARBA" id="ARBA00021420"/>
    </source>
</evidence>
<dbReference type="Gene3D" id="2.60.40.10">
    <property type="entry name" value="Immunoglobulins"/>
    <property type="match status" value="1"/>
</dbReference>
<evidence type="ECO:0000256" key="11">
    <source>
        <dbReference type="ARBA" id="ARBA00022998"/>
    </source>
</evidence>
<keyword evidence="11" id="KW-0115">cAMP biosynthesis</keyword>
<dbReference type="InterPro" id="IPR015943">
    <property type="entry name" value="WD40/YVTN_repeat-like_dom_sf"/>
</dbReference>
<dbReference type="InterPro" id="IPR013783">
    <property type="entry name" value="Ig-like_fold"/>
</dbReference>
<evidence type="ECO:0000256" key="6">
    <source>
        <dbReference type="ARBA" id="ARBA00022723"/>
    </source>
</evidence>
<dbReference type="InterPro" id="IPR018297">
    <property type="entry name" value="A/G_cyclase_CS"/>
</dbReference>
<dbReference type="GO" id="GO:0005524">
    <property type="term" value="F:ATP binding"/>
    <property type="evidence" value="ECO:0007669"/>
    <property type="project" value="UniProtKB-KW"/>
</dbReference>
<dbReference type="GO" id="GO:0004016">
    <property type="term" value="F:adenylate cyclase activity"/>
    <property type="evidence" value="ECO:0007669"/>
    <property type="project" value="UniProtKB-EC"/>
</dbReference>
<comment type="caution">
    <text evidence="20">The sequence shown here is derived from an EMBL/GenBank/DDBJ whole genome shotgun (WGS) entry which is preliminary data.</text>
</comment>
<dbReference type="InterPro" id="IPR050401">
    <property type="entry name" value="Cyclic_nucleotide_synthase"/>
</dbReference>
<dbReference type="PROSITE" id="PS50125">
    <property type="entry name" value="GUANYLATE_CYCLASE_2"/>
    <property type="match status" value="1"/>
</dbReference>
<dbReference type="AlphaFoldDB" id="M7XQV6"/>
<dbReference type="GO" id="GO:0035556">
    <property type="term" value="P:intracellular signal transduction"/>
    <property type="evidence" value="ECO:0007669"/>
    <property type="project" value="InterPro"/>
</dbReference>
<dbReference type="InterPro" id="IPR001054">
    <property type="entry name" value="A/G_cyclase"/>
</dbReference>
<dbReference type="GO" id="GO:0005886">
    <property type="term" value="C:plasma membrane"/>
    <property type="evidence" value="ECO:0007669"/>
    <property type="project" value="UniProtKB-ARBA"/>
</dbReference>
<dbReference type="STRING" id="1239962.C943_02799"/>
<dbReference type="SUPFAM" id="SSF63829">
    <property type="entry name" value="Calcium-dependent phosphotriesterase"/>
    <property type="match status" value="3"/>
</dbReference>
<feature type="transmembrane region" description="Helical" evidence="18">
    <location>
        <begin position="875"/>
        <end position="893"/>
    </location>
</feature>